<dbReference type="InterPro" id="IPR025340">
    <property type="entry name" value="DUF4246"/>
</dbReference>
<comment type="caution">
    <text evidence="4">The sequence shown here is derived from an EMBL/GenBank/DDBJ whole genome shotgun (WGS) entry which is preliminary data.</text>
</comment>
<evidence type="ECO:0000313" key="4">
    <source>
        <dbReference type="EMBL" id="KAH7233630.1"/>
    </source>
</evidence>
<dbReference type="Proteomes" id="UP000813427">
    <property type="component" value="Unassembled WGS sequence"/>
</dbReference>
<organism evidence="4 5">
    <name type="scientific">Fusarium tricinctum</name>
    <dbReference type="NCBI Taxonomy" id="61284"/>
    <lineage>
        <taxon>Eukaryota</taxon>
        <taxon>Fungi</taxon>
        <taxon>Dikarya</taxon>
        <taxon>Ascomycota</taxon>
        <taxon>Pezizomycotina</taxon>
        <taxon>Sordariomycetes</taxon>
        <taxon>Hypocreomycetidae</taxon>
        <taxon>Hypocreales</taxon>
        <taxon>Nectriaceae</taxon>
        <taxon>Fusarium</taxon>
        <taxon>Fusarium tricinctum species complex</taxon>
    </lineage>
</organism>
<dbReference type="AlphaFoldDB" id="A0A8K0RNY3"/>
<dbReference type="InterPro" id="IPR049207">
    <property type="entry name" value="DUF4246_N"/>
</dbReference>
<dbReference type="Pfam" id="PF21666">
    <property type="entry name" value="DUF4246_N"/>
    <property type="match status" value="1"/>
</dbReference>
<evidence type="ECO:0000259" key="3">
    <source>
        <dbReference type="Pfam" id="PF21666"/>
    </source>
</evidence>
<feature type="domain" description="DUF4246" evidence="3">
    <location>
        <begin position="9"/>
        <end position="79"/>
    </location>
</feature>
<dbReference type="EMBL" id="JAGPXF010000008">
    <property type="protein sequence ID" value="KAH7233630.1"/>
    <property type="molecule type" value="Genomic_DNA"/>
</dbReference>
<keyword evidence="5" id="KW-1185">Reference proteome</keyword>
<feature type="region of interest" description="Disordered" evidence="1">
    <location>
        <begin position="380"/>
        <end position="403"/>
    </location>
</feature>
<reference evidence="4" key="1">
    <citation type="journal article" date="2021" name="Nat. Commun.">
        <title>Genetic determinants of endophytism in the Arabidopsis root mycobiome.</title>
        <authorList>
            <person name="Mesny F."/>
            <person name="Miyauchi S."/>
            <person name="Thiergart T."/>
            <person name="Pickel B."/>
            <person name="Atanasova L."/>
            <person name="Karlsson M."/>
            <person name="Huettel B."/>
            <person name="Barry K.W."/>
            <person name="Haridas S."/>
            <person name="Chen C."/>
            <person name="Bauer D."/>
            <person name="Andreopoulos W."/>
            <person name="Pangilinan J."/>
            <person name="LaButti K."/>
            <person name="Riley R."/>
            <person name="Lipzen A."/>
            <person name="Clum A."/>
            <person name="Drula E."/>
            <person name="Henrissat B."/>
            <person name="Kohler A."/>
            <person name="Grigoriev I.V."/>
            <person name="Martin F.M."/>
            <person name="Hacquard S."/>
        </authorList>
    </citation>
    <scope>NUCLEOTIDE SEQUENCE</scope>
    <source>
        <strain evidence="4">MPI-SDFR-AT-0068</strain>
    </source>
</reference>
<dbReference type="InterPro" id="IPR049192">
    <property type="entry name" value="DUF4246_C"/>
</dbReference>
<feature type="domain" description="DUF4246" evidence="2">
    <location>
        <begin position="112"/>
        <end position="609"/>
    </location>
</feature>
<dbReference type="PANTHER" id="PTHR33119">
    <property type="entry name" value="IFI3P"/>
    <property type="match status" value="1"/>
</dbReference>
<dbReference type="PANTHER" id="PTHR33119:SF1">
    <property type="entry name" value="FE2OG DIOXYGENASE DOMAIN-CONTAINING PROTEIN"/>
    <property type="match status" value="1"/>
</dbReference>
<feature type="compositionally biased region" description="Acidic residues" evidence="1">
    <location>
        <begin position="380"/>
        <end position="390"/>
    </location>
</feature>
<evidence type="ECO:0000259" key="2">
    <source>
        <dbReference type="Pfam" id="PF14033"/>
    </source>
</evidence>
<name>A0A8K0RNY3_9HYPO</name>
<evidence type="ECO:0000313" key="5">
    <source>
        <dbReference type="Proteomes" id="UP000813427"/>
    </source>
</evidence>
<evidence type="ECO:0000256" key="1">
    <source>
        <dbReference type="SAM" id="MobiDB-lite"/>
    </source>
</evidence>
<sequence length="818" mass="93913">MQKPTHEYPGVNYALTDNVGASAVGGHYPIGFPNYSCGESDVMPVKEVAMMVLMDTLTDKPDWHKKVFNESIVQKWREEAREQSEDGLYARIMQDKLDGGPPKPRSRIVTEAVFDYCIEELRSKANYYVNSSLIPTLDGPNNTVVKSDSFIKEAFRQDLKKAFDVLRQEQQHNVDWHPRSNDMVQDLIHPSMYHFFYDRSQFIQEEVVGVGNALSFIGRGEPVKKQTPPNMPHYRYHLSYQVGSSYGIGSGEVCPDYWSYKYQWLPANVGFREDGSAKLTSYVNNLHPTKFPDIYRTLEQAIDKAIPAWDQCLREVDGCWDKNIVGREKSRFEWIHDADDEDDELWIPELNSEEYKNKDIQLTHKELEELEYDCYYSAEEPVEPDGEEDEQRSKAGLPPLTPNVDDEAMARAKWKKFREAKLPDPLPYVPVDYAPKQSLREKFKESGLQVIVKMASIELTPEKPEFPAGSWHLEGQMNEKIAATALFYVDNENITPSRLSFRMQTSAYLNDDISTSQSQFKYAESVYGTLLQGYSGPAGSCNQSYGDVETKEGRLLAFPNVFQHRVSSFRLQDPTKPGHRRFIALWLIDPHRRVISTANVPPQQKHWWVGDGPENEIPRGLMTDEEAREHRLELMDERTADRARYHWESVDYNFCRWTGIIAGIDKIFLIHTRYTNNQQQTPSRNHHYYSMHFSTIITSAVAVFASTATAQPTARQAPTAYANIMIHNLDDHSQQPVRIPLAQLTTLNYHVTELDLISLSVHVPDIPSPDIKDIVCQRYNDKYGIQFGSTEFSVGNPARISTNPVDFGWVLCYHKKND</sequence>
<accession>A0A8K0RNY3</accession>
<dbReference type="OrthoDB" id="415532at2759"/>
<gene>
    <name evidence="4" type="ORF">BKA59DRAFT_549860</name>
</gene>
<protein>
    <submittedName>
        <fullName evidence="4">Uncharacterized protein</fullName>
    </submittedName>
</protein>
<dbReference type="Pfam" id="PF14033">
    <property type="entry name" value="DUF4246"/>
    <property type="match status" value="1"/>
</dbReference>
<proteinExistence type="predicted"/>